<proteinExistence type="predicted"/>
<dbReference type="RefSeq" id="WP_013427112.1">
    <property type="nucleotide sequence ID" value="NC_014666.1"/>
</dbReference>
<reference evidence="2 3" key="1">
    <citation type="submission" date="2010-10" db="EMBL/GenBank/DDBJ databases">
        <title>Complete sequence of Frankia sp. EuI1c.</title>
        <authorList>
            <consortium name="US DOE Joint Genome Institute"/>
            <person name="Lucas S."/>
            <person name="Copeland A."/>
            <person name="Lapidus A."/>
            <person name="Cheng J.-F."/>
            <person name="Bruce D."/>
            <person name="Goodwin L."/>
            <person name="Pitluck S."/>
            <person name="Chertkov O."/>
            <person name="Detter J.C."/>
            <person name="Han C."/>
            <person name="Tapia R."/>
            <person name="Land M."/>
            <person name="Hauser L."/>
            <person name="Jeffries C."/>
            <person name="Kyrpides N."/>
            <person name="Ivanova N."/>
            <person name="Mikhailova N."/>
            <person name="Beauchemin N."/>
            <person name="Sen A."/>
            <person name="Sur S.A."/>
            <person name="Gtari M."/>
            <person name="Wall L."/>
            <person name="Tisa L."/>
            <person name="Woyke T."/>
        </authorList>
    </citation>
    <scope>NUCLEOTIDE SEQUENCE [LARGE SCALE GENOMIC DNA]</scope>
    <source>
        <strain evidence="3">DSM 45817 / CECT 9037 / EuI1c</strain>
    </source>
</reference>
<dbReference type="Proteomes" id="UP000002484">
    <property type="component" value="Chromosome"/>
</dbReference>
<dbReference type="OrthoDB" id="10017859at2"/>
<dbReference type="EMBL" id="CP002299">
    <property type="protein sequence ID" value="ADP83994.1"/>
    <property type="molecule type" value="Genomic_DNA"/>
</dbReference>
<sequence length="168" mass="18476">MSNRPRPGQLSFIDQVARDFSFLVTDWGFAEPFVRPDQTVIFDRADLRIGVWFWTWRNDFGFETDIAEVPADAAGEHRCGELERLYVGAKLGPARDVTGGGSRSISKRCALHAVALQKLMPMLAGSGWDDLVTRFGSTNPALTLFDPTEVHQRSPGSPDVEPGTAPKG</sequence>
<keyword evidence="3" id="KW-1185">Reference proteome</keyword>
<evidence type="ECO:0000313" key="2">
    <source>
        <dbReference type="EMBL" id="ADP83994.1"/>
    </source>
</evidence>
<protein>
    <submittedName>
        <fullName evidence="2">Uncharacterized protein</fullName>
    </submittedName>
</protein>
<dbReference type="HOGENOM" id="CLU_1584064_0_0_11"/>
<feature type="region of interest" description="Disordered" evidence="1">
    <location>
        <begin position="148"/>
        <end position="168"/>
    </location>
</feature>
<dbReference type="AlphaFoldDB" id="E3IZS6"/>
<name>E3IZS6_PSEI1</name>
<evidence type="ECO:0000256" key="1">
    <source>
        <dbReference type="SAM" id="MobiDB-lite"/>
    </source>
</evidence>
<evidence type="ECO:0000313" key="3">
    <source>
        <dbReference type="Proteomes" id="UP000002484"/>
    </source>
</evidence>
<accession>E3IZS6</accession>
<gene>
    <name evidence="2" type="ordered locus">FraEuI1c_6010</name>
</gene>
<organism evidence="2 3">
    <name type="scientific">Pseudofrankia inefficax (strain DSM 45817 / CECT 9037 / DDB 130130 / EuI1c)</name>
    <name type="common">Frankia inefficax</name>
    <dbReference type="NCBI Taxonomy" id="298654"/>
    <lineage>
        <taxon>Bacteria</taxon>
        <taxon>Bacillati</taxon>
        <taxon>Actinomycetota</taxon>
        <taxon>Actinomycetes</taxon>
        <taxon>Frankiales</taxon>
        <taxon>Frankiaceae</taxon>
        <taxon>Pseudofrankia</taxon>
    </lineage>
</organism>
<dbReference type="KEGG" id="fri:FraEuI1c_6010"/>
<dbReference type="InParanoid" id="E3IZS6"/>